<evidence type="ECO:0000256" key="3">
    <source>
        <dbReference type="ARBA" id="ARBA00012856"/>
    </source>
</evidence>
<dbReference type="GO" id="GO:0046655">
    <property type="term" value="P:folic acid metabolic process"/>
    <property type="evidence" value="ECO:0007669"/>
    <property type="project" value="TreeGrafter"/>
</dbReference>
<dbReference type="PROSITE" id="PS51330">
    <property type="entry name" value="DHFR_2"/>
    <property type="match status" value="1"/>
</dbReference>
<proteinExistence type="inferred from homology"/>
<dbReference type="GO" id="GO:0004146">
    <property type="term" value="F:dihydrofolate reductase activity"/>
    <property type="evidence" value="ECO:0007669"/>
    <property type="project" value="UniProtKB-EC"/>
</dbReference>
<name>A0A1G5FYX2_9BACT</name>
<dbReference type="EMBL" id="FMUX01000009">
    <property type="protein sequence ID" value="SCY43768.1"/>
    <property type="molecule type" value="Genomic_DNA"/>
</dbReference>
<keyword evidence="6 8" id="KW-0560">Oxidoreductase</keyword>
<dbReference type="GO" id="GO:0005829">
    <property type="term" value="C:cytosol"/>
    <property type="evidence" value="ECO:0007669"/>
    <property type="project" value="TreeGrafter"/>
</dbReference>
<dbReference type="InterPro" id="IPR012259">
    <property type="entry name" value="DHFR"/>
</dbReference>
<dbReference type="Proteomes" id="UP000198870">
    <property type="component" value="Unassembled WGS sequence"/>
</dbReference>
<comment type="function">
    <text evidence="7 8">Key enzyme in folate metabolism. Catalyzes an essential reaction for de novo glycine and purine synthesis, and for DNA precursor synthesis.</text>
</comment>
<evidence type="ECO:0000256" key="2">
    <source>
        <dbReference type="ARBA" id="ARBA00009539"/>
    </source>
</evidence>
<dbReference type="STRING" id="419481.SAMN05216233_10954"/>
<keyword evidence="4 8" id="KW-0554">One-carbon metabolism</keyword>
<comment type="catalytic activity">
    <reaction evidence="8">
        <text>(6S)-5,6,7,8-tetrahydrofolate + NADP(+) = 7,8-dihydrofolate + NADPH + H(+)</text>
        <dbReference type="Rhea" id="RHEA:15009"/>
        <dbReference type="ChEBI" id="CHEBI:15378"/>
        <dbReference type="ChEBI" id="CHEBI:57451"/>
        <dbReference type="ChEBI" id="CHEBI:57453"/>
        <dbReference type="ChEBI" id="CHEBI:57783"/>
        <dbReference type="ChEBI" id="CHEBI:58349"/>
        <dbReference type="EC" id="1.5.1.3"/>
    </reaction>
</comment>
<evidence type="ECO:0000256" key="6">
    <source>
        <dbReference type="ARBA" id="ARBA00023002"/>
    </source>
</evidence>
<evidence type="ECO:0000256" key="8">
    <source>
        <dbReference type="PIRNR" id="PIRNR000194"/>
    </source>
</evidence>
<dbReference type="Gene3D" id="3.40.430.10">
    <property type="entry name" value="Dihydrofolate Reductase, subunit A"/>
    <property type="match status" value="1"/>
</dbReference>
<gene>
    <name evidence="10" type="ORF">SAMN05216233_10954</name>
</gene>
<dbReference type="InterPro" id="IPR024072">
    <property type="entry name" value="DHFR-like_dom_sf"/>
</dbReference>
<dbReference type="GO" id="GO:0046452">
    <property type="term" value="P:dihydrofolate metabolic process"/>
    <property type="evidence" value="ECO:0007669"/>
    <property type="project" value="TreeGrafter"/>
</dbReference>
<feature type="domain" description="DHFR" evidence="9">
    <location>
        <begin position="2"/>
        <end position="156"/>
    </location>
</feature>
<dbReference type="Pfam" id="PF00186">
    <property type="entry name" value="DHFR_1"/>
    <property type="match status" value="1"/>
</dbReference>
<dbReference type="EC" id="1.5.1.3" evidence="3 8"/>
<dbReference type="PIRSF" id="PIRSF000194">
    <property type="entry name" value="DHFR"/>
    <property type="match status" value="1"/>
</dbReference>
<comment type="pathway">
    <text evidence="1 8">Cofactor biosynthesis; tetrahydrofolate biosynthesis; 5,6,7,8-tetrahydrofolate from 7,8-dihydrofolate: step 1/1.</text>
</comment>
<dbReference type="PRINTS" id="PR00070">
    <property type="entry name" value="DHFR"/>
</dbReference>
<accession>A0A1G5FYX2</accession>
<keyword evidence="11" id="KW-1185">Reference proteome</keyword>
<dbReference type="SUPFAM" id="SSF53597">
    <property type="entry name" value="Dihydrofolate reductase-like"/>
    <property type="match status" value="1"/>
</dbReference>
<dbReference type="PANTHER" id="PTHR48069">
    <property type="entry name" value="DIHYDROFOLATE REDUCTASE"/>
    <property type="match status" value="1"/>
</dbReference>
<dbReference type="GO" id="GO:0046654">
    <property type="term" value="P:tetrahydrofolate biosynthetic process"/>
    <property type="evidence" value="ECO:0007669"/>
    <property type="project" value="UniProtKB-UniPathway"/>
</dbReference>
<dbReference type="GO" id="GO:0050661">
    <property type="term" value="F:NADP binding"/>
    <property type="evidence" value="ECO:0007669"/>
    <property type="project" value="InterPro"/>
</dbReference>
<evidence type="ECO:0000256" key="4">
    <source>
        <dbReference type="ARBA" id="ARBA00022563"/>
    </source>
</evidence>
<dbReference type="InterPro" id="IPR001796">
    <property type="entry name" value="DHFR_dom"/>
</dbReference>
<keyword evidence="5 8" id="KW-0521">NADP</keyword>
<dbReference type="AlphaFoldDB" id="A0A1G5FYX2"/>
<comment type="similarity">
    <text evidence="2 8">Belongs to the dihydrofolate reductase family.</text>
</comment>
<evidence type="ECO:0000259" key="9">
    <source>
        <dbReference type="PROSITE" id="PS51330"/>
    </source>
</evidence>
<evidence type="ECO:0000256" key="7">
    <source>
        <dbReference type="ARBA" id="ARBA00025067"/>
    </source>
</evidence>
<dbReference type="CDD" id="cd00209">
    <property type="entry name" value="DHFR"/>
    <property type="match status" value="1"/>
</dbReference>
<sequence length="163" mass="17776">MKISIVVAVADNGIIGNGADIPWHIEGELSLFKAVSYHHSVLMGRKTWESIGRPLPGRHIIVLTRNPAYEAPGCTVCTSLEEAFEAGCRDGRRLMVAGGGEIFKETLPFADTLHISHIHAEPEGDIRMPEIPDTFAPVFSQDYPAEIPYTYTIYVKEPGAAGS</sequence>
<evidence type="ECO:0000313" key="10">
    <source>
        <dbReference type="EMBL" id="SCY43768.1"/>
    </source>
</evidence>
<dbReference type="OrthoDB" id="9804315at2"/>
<dbReference type="UniPathway" id="UPA00077">
    <property type="reaction ID" value="UER00158"/>
</dbReference>
<dbReference type="PANTHER" id="PTHR48069:SF3">
    <property type="entry name" value="DIHYDROFOLATE REDUCTASE"/>
    <property type="match status" value="1"/>
</dbReference>
<evidence type="ECO:0000256" key="1">
    <source>
        <dbReference type="ARBA" id="ARBA00004903"/>
    </source>
</evidence>
<dbReference type="RefSeq" id="WP_092211126.1">
    <property type="nucleotide sequence ID" value="NZ_FMUX01000009.1"/>
</dbReference>
<protein>
    <recommendedName>
        <fullName evidence="3 8">Dihydrofolate reductase</fullName>
        <ecNumber evidence="3 8">1.5.1.3</ecNumber>
    </recommendedName>
</protein>
<organism evidence="10 11">
    <name type="scientific">Desulfoluna spongiiphila</name>
    <dbReference type="NCBI Taxonomy" id="419481"/>
    <lineage>
        <taxon>Bacteria</taxon>
        <taxon>Pseudomonadati</taxon>
        <taxon>Thermodesulfobacteriota</taxon>
        <taxon>Desulfobacteria</taxon>
        <taxon>Desulfobacterales</taxon>
        <taxon>Desulfolunaceae</taxon>
        <taxon>Desulfoluna</taxon>
    </lineage>
</organism>
<reference evidence="10 11" key="1">
    <citation type="submission" date="2016-10" db="EMBL/GenBank/DDBJ databases">
        <authorList>
            <person name="de Groot N.N."/>
        </authorList>
    </citation>
    <scope>NUCLEOTIDE SEQUENCE [LARGE SCALE GENOMIC DNA]</scope>
    <source>
        <strain evidence="10 11">AA1</strain>
    </source>
</reference>
<dbReference type="GO" id="GO:0006730">
    <property type="term" value="P:one-carbon metabolic process"/>
    <property type="evidence" value="ECO:0007669"/>
    <property type="project" value="UniProtKB-KW"/>
</dbReference>
<evidence type="ECO:0000256" key="5">
    <source>
        <dbReference type="ARBA" id="ARBA00022857"/>
    </source>
</evidence>
<evidence type="ECO:0000313" key="11">
    <source>
        <dbReference type="Proteomes" id="UP000198870"/>
    </source>
</evidence>